<reference evidence="6 7" key="1">
    <citation type="submission" date="2017-12" db="EMBL/GenBank/DDBJ databases">
        <title>Sequencing the genomes of 1000 Actinobacteria strains.</title>
        <authorList>
            <person name="Klenk H.-P."/>
        </authorList>
    </citation>
    <scope>NUCLEOTIDE SEQUENCE [LARGE SCALE GENOMIC DNA]</scope>
    <source>
        <strain evidence="6 7">DSM 44489</strain>
    </source>
</reference>
<dbReference type="SUPFAM" id="SSF46689">
    <property type="entry name" value="Homeodomain-like"/>
    <property type="match status" value="1"/>
</dbReference>
<dbReference type="GO" id="GO:0003700">
    <property type="term" value="F:DNA-binding transcription factor activity"/>
    <property type="evidence" value="ECO:0007669"/>
    <property type="project" value="TreeGrafter"/>
</dbReference>
<dbReference type="InterPro" id="IPR050109">
    <property type="entry name" value="HTH-type_TetR-like_transc_reg"/>
</dbReference>
<protein>
    <submittedName>
        <fullName evidence="6">TetR family transcriptional regulator</fullName>
    </submittedName>
</protein>
<dbReference type="Pfam" id="PF02909">
    <property type="entry name" value="TetR_C_1"/>
    <property type="match status" value="1"/>
</dbReference>
<keyword evidence="7" id="KW-1185">Reference proteome</keyword>
<evidence type="ECO:0000259" key="5">
    <source>
        <dbReference type="PROSITE" id="PS50977"/>
    </source>
</evidence>
<dbReference type="InterPro" id="IPR009057">
    <property type="entry name" value="Homeodomain-like_sf"/>
</dbReference>
<feature type="domain" description="HTH tetR-type" evidence="5">
    <location>
        <begin position="18"/>
        <end position="78"/>
    </location>
</feature>
<dbReference type="InterPro" id="IPR001647">
    <property type="entry name" value="HTH_TetR"/>
</dbReference>
<feature type="DNA-binding region" description="H-T-H motif" evidence="4">
    <location>
        <begin position="41"/>
        <end position="60"/>
    </location>
</feature>
<dbReference type="Gene3D" id="1.10.357.10">
    <property type="entry name" value="Tetracycline Repressor, domain 2"/>
    <property type="match status" value="1"/>
</dbReference>
<proteinExistence type="predicted"/>
<dbReference type="GO" id="GO:0000976">
    <property type="term" value="F:transcription cis-regulatory region binding"/>
    <property type="evidence" value="ECO:0007669"/>
    <property type="project" value="TreeGrafter"/>
</dbReference>
<dbReference type="SUPFAM" id="SSF48498">
    <property type="entry name" value="Tetracyclin repressor-like, C-terminal domain"/>
    <property type="match status" value="1"/>
</dbReference>
<sequence>MSKAKSTDIGASRPARRSFTKEQVVDIALRLLDEGGTGALSIRAVAGKLGVNPNAVYTYVASRADLERAVIERVLSAVDLEPLRDHGVDWAEAVVQFALGLRTELLAHPAVAMLMMSGPMDGPAASDVGEAVFECLARGGLSEARQANGVYAVIVQVLGGIALTVAETDGKPPLTTESERVAQRRDGLALLDPDRWPRSAAQVDAMAAWNSEDQFVWGLRALLTGIASD</sequence>
<dbReference type="PANTHER" id="PTHR30055:SF151">
    <property type="entry name" value="TRANSCRIPTIONAL REGULATORY PROTEIN"/>
    <property type="match status" value="1"/>
</dbReference>
<evidence type="ECO:0000256" key="4">
    <source>
        <dbReference type="PROSITE-ProRule" id="PRU00335"/>
    </source>
</evidence>
<accession>A0A2N3WWH0</accession>
<keyword evidence="3" id="KW-0804">Transcription</keyword>
<evidence type="ECO:0000313" key="6">
    <source>
        <dbReference type="EMBL" id="PKV98198.1"/>
    </source>
</evidence>
<evidence type="ECO:0000256" key="2">
    <source>
        <dbReference type="ARBA" id="ARBA00023125"/>
    </source>
</evidence>
<evidence type="ECO:0000313" key="7">
    <source>
        <dbReference type="Proteomes" id="UP000233766"/>
    </source>
</evidence>
<dbReference type="OrthoDB" id="5242390at2"/>
<dbReference type="PROSITE" id="PS50977">
    <property type="entry name" value="HTH_TETR_2"/>
    <property type="match status" value="1"/>
</dbReference>
<keyword evidence="2 4" id="KW-0238">DNA-binding</keyword>
<dbReference type="AlphaFoldDB" id="A0A2N3WWH0"/>
<dbReference type="EMBL" id="PJMW01000001">
    <property type="protein sequence ID" value="PKV98198.1"/>
    <property type="molecule type" value="Genomic_DNA"/>
</dbReference>
<evidence type="ECO:0000256" key="3">
    <source>
        <dbReference type="ARBA" id="ARBA00023163"/>
    </source>
</evidence>
<dbReference type="GO" id="GO:0045892">
    <property type="term" value="P:negative regulation of DNA-templated transcription"/>
    <property type="evidence" value="ECO:0007669"/>
    <property type="project" value="InterPro"/>
</dbReference>
<keyword evidence="1" id="KW-0805">Transcription regulation</keyword>
<dbReference type="PANTHER" id="PTHR30055">
    <property type="entry name" value="HTH-TYPE TRANSCRIPTIONAL REGULATOR RUTR"/>
    <property type="match status" value="1"/>
</dbReference>
<organism evidence="6 7">
    <name type="scientific">Nocardia fluminea</name>
    <dbReference type="NCBI Taxonomy" id="134984"/>
    <lineage>
        <taxon>Bacteria</taxon>
        <taxon>Bacillati</taxon>
        <taxon>Actinomycetota</taxon>
        <taxon>Actinomycetes</taxon>
        <taxon>Mycobacteriales</taxon>
        <taxon>Nocardiaceae</taxon>
        <taxon>Nocardia</taxon>
    </lineage>
</organism>
<gene>
    <name evidence="6" type="ORF">ATK86_0208</name>
</gene>
<dbReference type="RefSeq" id="WP_101462701.1">
    <property type="nucleotide sequence ID" value="NZ_PJMW01000001.1"/>
</dbReference>
<name>A0A2N3WWH0_9NOCA</name>
<dbReference type="Pfam" id="PF00440">
    <property type="entry name" value="TetR_N"/>
    <property type="match status" value="1"/>
</dbReference>
<evidence type="ECO:0000256" key="1">
    <source>
        <dbReference type="ARBA" id="ARBA00023015"/>
    </source>
</evidence>
<dbReference type="InterPro" id="IPR036271">
    <property type="entry name" value="Tet_transcr_reg_TetR-rel_C_sf"/>
</dbReference>
<dbReference type="InterPro" id="IPR004111">
    <property type="entry name" value="Repressor_TetR_C"/>
</dbReference>
<dbReference type="Proteomes" id="UP000233766">
    <property type="component" value="Unassembled WGS sequence"/>
</dbReference>
<comment type="caution">
    <text evidence="6">The sequence shown here is derived from an EMBL/GenBank/DDBJ whole genome shotgun (WGS) entry which is preliminary data.</text>
</comment>